<evidence type="ECO:0000313" key="3">
    <source>
        <dbReference type="Proteomes" id="UP000502065"/>
    </source>
</evidence>
<keyword evidence="3" id="KW-1185">Reference proteome</keyword>
<protein>
    <submittedName>
        <fullName evidence="2">Membrane protein</fullName>
    </submittedName>
</protein>
<sequence>MWKYFEKFINLVDIVEKNTTSKKQIKRIINFVLLIDIILIILLFATILCNIKNTSLYPPFIVLISILIAIFALKINIRDKEIDYHDKKVKDIKTNLHILISYLNILKNMQDYIGKIYTGESTIEKYQLIRTQKKYEEILSKIYDKESLVYLNPEDVIKLENIQMKAIMFNGEIDLFISKLPDNFIGKIPEINAKSRKDFNLEILNNIKKLQDSLIEIVNKNYEPYQQIIDEENK</sequence>
<keyword evidence="1" id="KW-0472">Membrane</keyword>
<organism evidence="2 3">
    <name type="scientific">Arcobacter aquimarinus</name>
    <dbReference type="NCBI Taxonomy" id="1315211"/>
    <lineage>
        <taxon>Bacteria</taxon>
        <taxon>Pseudomonadati</taxon>
        <taxon>Campylobacterota</taxon>
        <taxon>Epsilonproteobacteria</taxon>
        <taxon>Campylobacterales</taxon>
        <taxon>Arcobacteraceae</taxon>
        <taxon>Arcobacter</taxon>
    </lineage>
</organism>
<accession>A0AAE7B232</accession>
<keyword evidence="1" id="KW-1133">Transmembrane helix</keyword>
<evidence type="ECO:0000313" key="2">
    <source>
        <dbReference type="EMBL" id="QKE26083.1"/>
    </source>
</evidence>
<gene>
    <name evidence="2" type="ORF">AAQM_1334</name>
</gene>
<dbReference type="AlphaFoldDB" id="A0AAE7B232"/>
<dbReference type="KEGG" id="aaqi:AAQM_1334"/>
<feature type="transmembrane region" description="Helical" evidence="1">
    <location>
        <begin position="60"/>
        <end position="77"/>
    </location>
</feature>
<dbReference type="EMBL" id="CP030944">
    <property type="protein sequence ID" value="QKE26083.1"/>
    <property type="molecule type" value="Genomic_DNA"/>
</dbReference>
<keyword evidence="1" id="KW-0812">Transmembrane</keyword>
<dbReference type="RefSeq" id="WP_129094529.1">
    <property type="nucleotide sequence ID" value="NZ_CBCSAE010000004.1"/>
</dbReference>
<reference evidence="2 3" key="1">
    <citation type="submission" date="2018-07" db="EMBL/GenBank/DDBJ databases">
        <title>Identification of phenol metabolism pathways in Arcobacter.</title>
        <authorList>
            <person name="Miller W.G."/>
            <person name="Yee E."/>
            <person name="Bono J.L."/>
        </authorList>
    </citation>
    <scope>NUCLEOTIDE SEQUENCE [LARGE SCALE GENOMIC DNA]</scope>
    <source>
        <strain evidence="2 3">W63</strain>
    </source>
</reference>
<dbReference type="Proteomes" id="UP000502065">
    <property type="component" value="Chromosome"/>
</dbReference>
<evidence type="ECO:0000256" key="1">
    <source>
        <dbReference type="SAM" id="Phobius"/>
    </source>
</evidence>
<name>A0AAE7B232_9BACT</name>
<proteinExistence type="predicted"/>
<feature type="transmembrane region" description="Helical" evidence="1">
    <location>
        <begin position="28"/>
        <end position="48"/>
    </location>
</feature>